<sequence>MRSEKSLLIFLGTVPAGLSIFARLSTFGFFYLIGMITALFFGILHLIFLNDLQRYFNPSRSTHRLMAWVGVLSFPLIFLFQFDLEEYKDSFYVYEFITGAHKSNFEFYAFYIAIFSALVYLVNLIFWKIKFKRA</sequence>
<evidence type="ECO:0000256" key="1">
    <source>
        <dbReference type="SAM" id="Phobius"/>
    </source>
</evidence>
<evidence type="ECO:0000313" key="3">
    <source>
        <dbReference type="Proteomes" id="UP001597100"/>
    </source>
</evidence>
<comment type="caution">
    <text evidence="2">The sequence shown here is derived from an EMBL/GenBank/DDBJ whole genome shotgun (WGS) entry which is preliminary data.</text>
</comment>
<feature type="transmembrane region" description="Helical" evidence="1">
    <location>
        <begin position="108"/>
        <end position="127"/>
    </location>
</feature>
<dbReference type="Proteomes" id="UP001597100">
    <property type="component" value="Unassembled WGS sequence"/>
</dbReference>
<evidence type="ECO:0000313" key="2">
    <source>
        <dbReference type="EMBL" id="MFD0976029.1"/>
    </source>
</evidence>
<dbReference type="RefSeq" id="WP_380737062.1">
    <property type="nucleotide sequence ID" value="NZ_JBHTJP010000032.1"/>
</dbReference>
<gene>
    <name evidence="2" type="ORF">ACFQ1G_04415</name>
</gene>
<protein>
    <submittedName>
        <fullName evidence="2">Uncharacterized protein</fullName>
    </submittedName>
</protein>
<keyword evidence="1" id="KW-0472">Membrane</keyword>
<keyword evidence="3" id="KW-1185">Reference proteome</keyword>
<accession>A0ABW3IDT5</accession>
<dbReference type="EMBL" id="JBHTJP010000032">
    <property type="protein sequence ID" value="MFD0976029.1"/>
    <property type="molecule type" value="Genomic_DNA"/>
</dbReference>
<feature type="transmembrane region" description="Helical" evidence="1">
    <location>
        <begin position="29"/>
        <end position="49"/>
    </location>
</feature>
<keyword evidence="1" id="KW-0812">Transmembrane</keyword>
<reference evidence="3" key="1">
    <citation type="journal article" date="2019" name="Int. J. Syst. Evol. Microbiol.">
        <title>The Global Catalogue of Microorganisms (GCM) 10K type strain sequencing project: providing services to taxonomists for standard genome sequencing and annotation.</title>
        <authorList>
            <consortium name="The Broad Institute Genomics Platform"/>
            <consortium name="The Broad Institute Genome Sequencing Center for Infectious Disease"/>
            <person name="Wu L."/>
            <person name="Ma J."/>
        </authorList>
    </citation>
    <scope>NUCLEOTIDE SEQUENCE [LARGE SCALE GENOMIC DNA]</scope>
    <source>
        <strain evidence="3">CCUG 60898</strain>
    </source>
</reference>
<proteinExistence type="predicted"/>
<keyword evidence="1" id="KW-1133">Transmembrane helix</keyword>
<organism evidence="2 3">
    <name type="scientific">Salinimicrobium gaetbulicola</name>
    <dbReference type="NCBI Taxonomy" id="999702"/>
    <lineage>
        <taxon>Bacteria</taxon>
        <taxon>Pseudomonadati</taxon>
        <taxon>Bacteroidota</taxon>
        <taxon>Flavobacteriia</taxon>
        <taxon>Flavobacteriales</taxon>
        <taxon>Flavobacteriaceae</taxon>
        <taxon>Salinimicrobium</taxon>
    </lineage>
</organism>
<name>A0ABW3IDT5_9FLAO</name>
<feature type="transmembrane region" description="Helical" evidence="1">
    <location>
        <begin position="65"/>
        <end position="82"/>
    </location>
</feature>